<dbReference type="Proteomes" id="UP000821866">
    <property type="component" value="Chromosome 9"/>
</dbReference>
<dbReference type="PANTHER" id="PTHR11733">
    <property type="entry name" value="ZINC METALLOPROTEASE FAMILY M13 NEPRILYSIN-RELATED"/>
    <property type="match status" value="1"/>
</dbReference>
<feature type="region of interest" description="Disordered" evidence="2">
    <location>
        <begin position="114"/>
        <end position="184"/>
    </location>
</feature>
<gene>
    <name evidence="5" type="ORF">HPB51_026270</name>
</gene>
<name>A0A9J6D894_RHIMP</name>
<feature type="transmembrane region" description="Helical" evidence="3">
    <location>
        <begin position="256"/>
        <end position="278"/>
    </location>
</feature>
<organism evidence="5 6">
    <name type="scientific">Rhipicephalus microplus</name>
    <name type="common">Cattle tick</name>
    <name type="synonym">Boophilus microplus</name>
    <dbReference type="NCBI Taxonomy" id="6941"/>
    <lineage>
        <taxon>Eukaryota</taxon>
        <taxon>Metazoa</taxon>
        <taxon>Ecdysozoa</taxon>
        <taxon>Arthropoda</taxon>
        <taxon>Chelicerata</taxon>
        <taxon>Arachnida</taxon>
        <taxon>Acari</taxon>
        <taxon>Parasitiformes</taxon>
        <taxon>Ixodida</taxon>
        <taxon>Ixodoidea</taxon>
        <taxon>Ixodidae</taxon>
        <taxon>Rhipicephalinae</taxon>
        <taxon>Rhipicephalus</taxon>
        <taxon>Boophilus</taxon>
    </lineage>
</organism>
<reference evidence="5" key="2">
    <citation type="submission" date="2021-09" db="EMBL/GenBank/DDBJ databases">
        <authorList>
            <person name="Jia N."/>
            <person name="Wang J."/>
            <person name="Shi W."/>
            <person name="Du L."/>
            <person name="Sun Y."/>
            <person name="Zhan W."/>
            <person name="Jiang J."/>
            <person name="Wang Q."/>
            <person name="Zhang B."/>
            <person name="Ji P."/>
            <person name="Sakyi L.B."/>
            <person name="Cui X."/>
            <person name="Yuan T."/>
            <person name="Jiang B."/>
            <person name="Yang W."/>
            <person name="Lam T.T.-Y."/>
            <person name="Chang Q."/>
            <person name="Ding S."/>
            <person name="Wang X."/>
            <person name="Zhu J."/>
            <person name="Ruan X."/>
            <person name="Zhao L."/>
            <person name="Wei J."/>
            <person name="Que T."/>
            <person name="Du C."/>
            <person name="Cheng J."/>
            <person name="Dai P."/>
            <person name="Han X."/>
            <person name="Huang E."/>
            <person name="Gao Y."/>
            <person name="Liu J."/>
            <person name="Shao H."/>
            <person name="Ye R."/>
            <person name="Li L."/>
            <person name="Wei W."/>
            <person name="Wang X."/>
            <person name="Wang C."/>
            <person name="Huo Q."/>
            <person name="Li W."/>
            <person name="Guo W."/>
            <person name="Chen H."/>
            <person name="Chen S."/>
            <person name="Zhou L."/>
            <person name="Zhou L."/>
            <person name="Ni X."/>
            <person name="Tian J."/>
            <person name="Zhou Y."/>
            <person name="Sheng Y."/>
            <person name="Liu T."/>
            <person name="Pan Y."/>
            <person name="Xia L."/>
            <person name="Li J."/>
            <person name="Zhao F."/>
            <person name="Cao W."/>
        </authorList>
    </citation>
    <scope>NUCLEOTIDE SEQUENCE</scope>
    <source>
        <strain evidence="5">Rmic-2018</strain>
        <tissue evidence="5">Larvae</tissue>
    </source>
</reference>
<dbReference type="PANTHER" id="PTHR11733:SF241">
    <property type="entry name" value="GH26575P-RELATED"/>
    <property type="match status" value="1"/>
</dbReference>
<feature type="region of interest" description="Disordered" evidence="2">
    <location>
        <begin position="1"/>
        <end position="30"/>
    </location>
</feature>
<evidence type="ECO:0000313" key="6">
    <source>
        <dbReference type="Proteomes" id="UP000821866"/>
    </source>
</evidence>
<reference evidence="5" key="1">
    <citation type="journal article" date="2020" name="Cell">
        <title>Large-Scale Comparative Analyses of Tick Genomes Elucidate Their Genetic Diversity and Vector Capacities.</title>
        <authorList>
            <consortium name="Tick Genome and Microbiome Consortium (TIGMIC)"/>
            <person name="Jia N."/>
            <person name="Wang J."/>
            <person name="Shi W."/>
            <person name="Du L."/>
            <person name="Sun Y."/>
            <person name="Zhan W."/>
            <person name="Jiang J.F."/>
            <person name="Wang Q."/>
            <person name="Zhang B."/>
            <person name="Ji P."/>
            <person name="Bell-Sakyi L."/>
            <person name="Cui X.M."/>
            <person name="Yuan T.T."/>
            <person name="Jiang B.G."/>
            <person name="Yang W.F."/>
            <person name="Lam T.T."/>
            <person name="Chang Q.C."/>
            <person name="Ding S.J."/>
            <person name="Wang X.J."/>
            <person name="Zhu J.G."/>
            <person name="Ruan X.D."/>
            <person name="Zhao L."/>
            <person name="Wei J.T."/>
            <person name="Ye R.Z."/>
            <person name="Que T.C."/>
            <person name="Du C.H."/>
            <person name="Zhou Y.H."/>
            <person name="Cheng J.X."/>
            <person name="Dai P.F."/>
            <person name="Guo W.B."/>
            <person name="Han X.H."/>
            <person name="Huang E.J."/>
            <person name="Li L.F."/>
            <person name="Wei W."/>
            <person name="Gao Y.C."/>
            <person name="Liu J.Z."/>
            <person name="Shao H.Z."/>
            <person name="Wang X."/>
            <person name="Wang C.C."/>
            <person name="Yang T.C."/>
            <person name="Huo Q.B."/>
            <person name="Li W."/>
            <person name="Chen H.Y."/>
            <person name="Chen S.E."/>
            <person name="Zhou L.G."/>
            <person name="Ni X.B."/>
            <person name="Tian J.H."/>
            <person name="Sheng Y."/>
            <person name="Liu T."/>
            <person name="Pan Y.S."/>
            <person name="Xia L.Y."/>
            <person name="Li J."/>
            <person name="Zhao F."/>
            <person name="Cao W.C."/>
        </authorList>
    </citation>
    <scope>NUCLEOTIDE SEQUENCE</scope>
    <source>
        <strain evidence="5">Rmic-2018</strain>
    </source>
</reference>
<dbReference type="Gene3D" id="1.10.1380.10">
    <property type="entry name" value="Neutral endopeptidase , domain2"/>
    <property type="match status" value="1"/>
</dbReference>
<feature type="compositionally biased region" description="Pro residues" evidence="2">
    <location>
        <begin position="58"/>
        <end position="80"/>
    </location>
</feature>
<keyword evidence="3" id="KW-1133">Transmembrane helix</keyword>
<dbReference type="Pfam" id="PF05649">
    <property type="entry name" value="Peptidase_M13_N"/>
    <property type="match status" value="1"/>
</dbReference>
<proteinExistence type="inferred from homology"/>
<feature type="compositionally biased region" description="Basic and acidic residues" evidence="2">
    <location>
        <begin position="122"/>
        <end position="142"/>
    </location>
</feature>
<evidence type="ECO:0000256" key="2">
    <source>
        <dbReference type="SAM" id="MobiDB-lite"/>
    </source>
</evidence>
<dbReference type="AlphaFoldDB" id="A0A9J6D894"/>
<feature type="compositionally biased region" description="Polar residues" evidence="2">
    <location>
        <begin position="14"/>
        <end position="24"/>
    </location>
</feature>
<dbReference type="InterPro" id="IPR008753">
    <property type="entry name" value="Peptidase_M13_N"/>
</dbReference>
<dbReference type="Gene3D" id="3.40.390.10">
    <property type="entry name" value="Collagenase (Catalytic Domain)"/>
    <property type="match status" value="1"/>
</dbReference>
<dbReference type="PROSITE" id="PS51885">
    <property type="entry name" value="NEPRILYSIN"/>
    <property type="match status" value="1"/>
</dbReference>
<dbReference type="InterPro" id="IPR024079">
    <property type="entry name" value="MetalloPept_cat_dom_sf"/>
</dbReference>
<keyword evidence="6" id="KW-1185">Reference proteome</keyword>
<dbReference type="EMBL" id="JABSTU010000011">
    <property type="protein sequence ID" value="KAH8010218.1"/>
    <property type="molecule type" value="Genomic_DNA"/>
</dbReference>
<comment type="caution">
    <text evidence="5">The sequence shown here is derived from an EMBL/GenBank/DDBJ whole genome shotgun (WGS) entry which is preliminary data.</text>
</comment>
<sequence>MYPYASTEFIGGSPSPSGNETEQPSWYGEGFFSAPSPSMPSYLISPSPSPLGPVYSSPSPPWPTFTPSLTPSPNPTEPFPYPTPPYTTIVPSPQPYMPVAAPVPFATAVPYPIVPPLPTVHDANRKKFDRESRRDSVRDPHLLSRRGRRKGRDKSQRRRKPSPSATKLPARRQLRDSDATPSSTSIGKLLSELAALDKATSEGTALAPPIPHSVRPRALVLPSYGLKSLSGAGFFRVPRYRRPRTRDALENSGWDVCALNACVPVVLIVACVLLILLGTANRLLQMVSDEFPFANARPVNRPAVSRGRIGNAAPARAASAAVQGVSVSPPASSLAPRGDCATDSCLWEGQYLLGKIDYRIPPCQDFYAHVCSHNWFKDARNFNSHPFAYRASSALMLDLWRLLQKQPVNESRFASHAALILRRCVPEPSSSSPNWSVLRRILGDLSISEWPYVDALPTTDIHNIAMVADKMLGLSSVVRIFLKERPADHEILLHLDSPPILLRRHEEIFPGEDNKSYETFVAKVLSLLRPATSYMRNLVLEIVRLEQRLSDAAAHSARSVPVLHVVRPIIQMRSYPHWNWNLYFMYFLRNNDGRHSSTKIVLLDTVYFERLSSILSQATSRMLANYIGYKLLVHLSPLLPSKAAEFMIPLSYQYSSAVGVPARIEACMYLVEHLYPYGMRVLAWSTVLHKIPGLVSGNLIEELRHLEELARFEMRQSAATAPWLTQDEADVAVSKIDRLQTVLVPAYRDLELHYPLLDQPAVLLSLDQHMPVLETYYILMRTLRAHYWSTSNLTWFGELLLPSESAFRAGFSYDPSRNRLSLSPATVAFVAGMSRSVDHNAVPFFLGQLLRGMFSVMDVRGSTVDADGDFRGWWSSTSEDRFLGRARCLQASPLSTVCAATRY</sequence>
<comment type="similarity">
    <text evidence="1">Belongs to the peptidase M13 family.</text>
</comment>
<keyword evidence="3" id="KW-0472">Membrane</keyword>
<dbReference type="InterPro" id="IPR000718">
    <property type="entry name" value="Peptidase_M13"/>
</dbReference>
<evidence type="ECO:0000259" key="4">
    <source>
        <dbReference type="Pfam" id="PF05649"/>
    </source>
</evidence>
<evidence type="ECO:0000256" key="1">
    <source>
        <dbReference type="ARBA" id="ARBA00007357"/>
    </source>
</evidence>
<keyword evidence="3" id="KW-0812">Transmembrane</keyword>
<dbReference type="InterPro" id="IPR042089">
    <property type="entry name" value="Peptidase_M13_dom_2"/>
</dbReference>
<evidence type="ECO:0000256" key="3">
    <source>
        <dbReference type="SAM" id="Phobius"/>
    </source>
</evidence>
<protein>
    <recommendedName>
        <fullName evidence="4">Peptidase M13 N-terminal domain-containing protein</fullName>
    </recommendedName>
</protein>
<feature type="compositionally biased region" description="Basic residues" evidence="2">
    <location>
        <begin position="143"/>
        <end position="161"/>
    </location>
</feature>
<dbReference type="GO" id="GO:0004222">
    <property type="term" value="F:metalloendopeptidase activity"/>
    <property type="evidence" value="ECO:0007669"/>
    <property type="project" value="InterPro"/>
</dbReference>
<dbReference type="VEuPathDB" id="VectorBase:LOC119164884"/>
<feature type="region of interest" description="Disordered" evidence="2">
    <location>
        <begin position="53"/>
        <end position="80"/>
    </location>
</feature>
<dbReference type="SUPFAM" id="SSF55486">
    <property type="entry name" value="Metalloproteases ('zincins'), catalytic domain"/>
    <property type="match status" value="1"/>
</dbReference>
<accession>A0A9J6D894</accession>
<dbReference type="GO" id="GO:0005886">
    <property type="term" value="C:plasma membrane"/>
    <property type="evidence" value="ECO:0007669"/>
    <property type="project" value="TreeGrafter"/>
</dbReference>
<evidence type="ECO:0000313" key="5">
    <source>
        <dbReference type="EMBL" id="KAH8010218.1"/>
    </source>
</evidence>
<feature type="domain" description="Peptidase M13 N-terminal" evidence="4">
    <location>
        <begin position="362"/>
        <end position="738"/>
    </location>
</feature>
<dbReference type="GO" id="GO:0016485">
    <property type="term" value="P:protein processing"/>
    <property type="evidence" value="ECO:0007669"/>
    <property type="project" value="TreeGrafter"/>
</dbReference>